<keyword evidence="4" id="KW-1185">Reference proteome</keyword>
<feature type="region of interest" description="Disordered" evidence="2">
    <location>
        <begin position="1"/>
        <end position="50"/>
    </location>
</feature>
<sequence>MTSNQAVTPPPDDLDVKRRPEEVDESQNVSGLTRTRHRSGMPSATSMSLHSLDESVIGSVSEPTVRQLQLQEEANDLREQVQQLQQAVHTSNDDMQGMQVAMRRMMAHILNLESQLNSDWARGLTDDPPPMYGEV</sequence>
<dbReference type="OrthoDB" id="3068307at2759"/>
<dbReference type="Proteomes" id="UP000297245">
    <property type="component" value="Unassembled WGS sequence"/>
</dbReference>
<reference evidence="3 4" key="1">
    <citation type="journal article" date="2019" name="Nat. Ecol. Evol.">
        <title>Megaphylogeny resolves global patterns of mushroom evolution.</title>
        <authorList>
            <person name="Varga T."/>
            <person name="Krizsan K."/>
            <person name="Foldi C."/>
            <person name="Dima B."/>
            <person name="Sanchez-Garcia M."/>
            <person name="Sanchez-Ramirez S."/>
            <person name="Szollosi G.J."/>
            <person name="Szarkandi J.G."/>
            <person name="Papp V."/>
            <person name="Albert L."/>
            <person name="Andreopoulos W."/>
            <person name="Angelini C."/>
            <person name="Antonin V."/>
            <person name="Barry K.W."/>
            <person name="Bougher N.L."/>
            <person name="Buchanan P."/>
            <person name="Buyck B."/>
            <person name="Bense V."/>
            <person name="Catcheside P."/>
            <person name="Chovatia M."/>
            <person name="Cooper J."/>
            <person name="Damon W."/>
            <person name="Desjardin D."/>
            <person name="Finy P."/>
            <person name="Geml J."/>
            <person name="Haridas S."/>
            <person name="Hughes K."/>
            <person name="Justo A."/>
            <person name="Karasinski D."/>
            <person name="Kautmanova I."/>
            <person name="Kiss B."/>
            <person name="Kocsube S."/>
            <person name="Kotiranta H."/>
            <person name="LaButti K.M."/>
            <person name="Lechner B.E."/>
            <person name="Liimatainen K."/>
            <person name="Lipzen A."/>
            <person name="Lukacs Z."/>
            <person name="Mihaltcheva S."/>
            <person name="Morgado L.N."/>
            <person name="Niskanen T."/>
            <person name="Noordeloos M.E."/>
            <person name="Ohm R.A."/>
            <person name="Ortiz-Santana B."/>
            <person name="Ovrebo C."/>
            <person name="Racz N."/>
            <person name="Riley R."/>
            <person name="Savchenko A."/>
            <person name="Shiryaev A."/>
            <person name="Soop K."/>
            <person name="Spirin V."/>
            <person name="Szebenyi C."/>
            <person name="Tomsovsky M."/>
            <person name="Tulloss R.E."/>
            <person name="Uehling J."/>
            <person name="Grigoriev I.V."/>
            <person name="Vagvolgyi C."/>
            <person name="Papp T."/>
            <person name="Martin F.M."/>
            <person name="Miettinen O."/>
            <person name="Hibbett D.S."/>
            <person name="Nagy L.G."/>
        </authorList>
    </citation>
    <scope>NUCLEOTIDE SEQUENCE [LARGE SCALE GENOMIC DNA]</scope>
    <source>
        <strain evidence="3 4">CBS 962.96</strain>
    </source>
</reference>
<gene>
    <name evidence="3" type="ORF">K435DRAFT_881573</name>
</gene>
<feature type="coiled-coil region" evidence="1">
    <location>
        <begin position="67"/>
        <end position="94"/>
    </location>
</feature>
<organism evidence="3 4">
    <name type="scientific">Dendrothele bispora (strain CBS 962.96)</name>
    <dbReference type="NCBI Taxonomy" id="1314807"/>
    <lineage>
        <taxon>Eukaryota</taxon>
        <taxon>Fungi</taxon>
        <taxon>Dikarya</taxon>
        <taxon>Basidiomycota</taxon>
        <taxon>Agaricomycotina</taxon>
        <taxon>Agaricomycetes</taxon>
        <taxon>Agaricomycetidae</taxon>
        <taxon>Agaricales</taxon>
        <taxon>Agaricales incertae sedis</taxon>
        <taxon>Dendrothele</taxon>
    </lineage>
</organism>
<dbReference type="EMBL" id="ML182871">
    <property type="protein sequence ID" value="THU75122.1"/>
    <property type="molecule type" value="Genomic_DNA"/>
</dbReference>
<evidence type="ECO:0000313" key="4">
    <source>
        <dbReference type="Proteomes" id="UP000297245"/>
    </source>
</evidence>
<evidence type="ECO:0000313" key="3">
    <source>
        <dbReference type="EMBL" id="THU75122.1"/>
    </source>
</evidence>
<name>A0A4S8KI71_DENBC</name>
<accession>A0A4S8KI71</accession>
<protein>
    <submittedName>
        <fullName evidence="3">Uncharacterized protein</fullName>
    </submittedName>
</protein>
<evidence type="ECO:0000256" key="2">
    <source>
        <dbReference type="SAM" id="MobiDB-lite"/>
    </source>
</evidence>
<dbReference type="AlphaFoldDB" id="A0A4S8KI71"/>
<evidence type="ECO:0000256" key="1">
    <source>
        <dbReference type="SAM" id="Coils"/>
    </source>
</evidence>
<keyword evidence="1" id="KW-0175">Coiled coil</keyword>
<proteinExistence type="predicted"/>